<evidence type="ECO:0000256" key="2">
    <source>
        <dbReference type="SAM" id="MobiDB-lite"/>
    </source>
</evidence>
<dbReference type="GO" id="GO:0005730">
    <property type="term" value="C:nucleolus"/>
    <property type="evidence" value="ECO:0007669"/>
    <property type="project" value="UniProtKB-SubCell"/>
</dbReference>
<dbReference type="Pfam" id="PF06102">
    <property type="entry name" value="RRP36"/>
    <property type="match status" value="1"/>
</dbReference>
<comment type="caution">
    <text evidence="3">The sequence shown here is derived from an EMBL/GenBank/DDBJ whole genome shotgun (WGS) entry which is preliminary data.</text>
</comment>
<dbReference type="GO" id="GO:1990904">
    <property type="term" value="C:ribonucleoprotein complex"/>
    <property type="evidence" value="ECO:0007669"/>
    <property type="project" value="UniProtKB-KW"/>
</dbReference>
<feature type="compositionally biased region" description="Basic and acidic residues" evidence="2">
    <location>
        <begin position="14"/>
        <end position="24"/>
    </location>
</feature>
<keyword evidence="1" id="KW-0690">Ribosome biogenesis</keyword>
<proteinExistence type="inferred from homology"/>
<name>A0A177EDV5_9MICR</name>
<comment type="similarity">
    <text evidence="1">Belongs to the RRP36 family.</text>
</comment>
<organism evidence="3 4">
    <name type="scientific">Nematocida displodere</name>
    <dbReference type="NCBI Taxonomy" id="1805483"/>
    <lineage>
        <taxon>Eukaryota</taxon>
        <taxon>Fungi</taxon>
        <taxon>Fungi incertae sedis</taxon>
        <taxon>Microsporidia</taxon>
        <taxon>Nematocida</taxon>
    </lineage>
</organism>
<evidence type="ECO:0000256" key="1">
    <source>
        <dbReference type="RuleBase" id="RU368027"/>
    </source>
</evidence>
<evidence type="ECO:0000313" key="3">
    <source>
        <dbReference type="EMBL" id="OAG30135.1"/>
    </source>
</evidence>
<dbReference type="OrthoDB" id="448446at2759"/>
<dbReference type="Proteomes" id="UP000185944">
    <property type="component" value="Unassembled WGS sequence"/>
</dbReference>
<dbReference type="InterPro" id="IPR009292">
    <property type="entry name" value="RRP36"/>
</dbReference>
<feature type="region of interest" description="Disordered" evidence="2">
    <location>
        <begin position="129"/>
        <end position="148"/>
    </location>
</feature>
<evidence type="ECO:0000313" key="4">
    <source>
        <dbReference type="Proteomes" id="UP000185944"/>
    </source>
</evidence>
<dbReference type="AlphaFoldDB" id="A0A177EDV5"/>
<keyword evidence="1" id="KW-0539">Nucleus</keyword>
<keyword evidence="4" id="KW-1185">Reference proteome</keyword>
<keyword evidence="1" id="KW-0698">rRNA processing</keyword>
<sequence>MARGKSTVPVEVSSKWERKRKEEPAILDPRFNPEKFNPLKHTENYQFLYSREKDHVDALVAKGENVKSIKSRITARERFLKLKMKEKERRDLEIELVKQGKTPYYLSSKKRKLVEAIDTAQEKGVEHVLSKIKKKQKEKENRSRGLIE</sequence>
<protein>
    <recommendedName>
        <fullName evidence="1">rRNA biogenesis protein RRP36</fullName>
    </recommendedName>
</protein>
<feature type="region of interest" description="Disordered" evidence="2">
    <location>
        <begin position="1"/>
        <end position="24"/>
    </location>
</feature>
<dbReference type="EMBL" id="LTDL01000037">
    <property type="protein sequence ID" value="OAG30135.1"/>
    <property type="molecule type" value="Genomic_DNA"/>
</dbReference>
<accession>A0A177EDV5</accession>
<keyword evidence="1" id="KW-0687">Ribonucleoprotein</keyword>
<dbReference type="GO" id="GO:0006364">
    <property type="term" value="P:rRNA processing"/>
    <property type="evidence" value="ECO:0007669"/>
    <property type="project" value="UniProtKB-UniRule"/>
</dbReference>
<gene>
    <name evidence="3" type="ORF">NEDG_01718</name>
</gene>
<dbReference type="RefSeq" id="XP_067544610.1">
    <property type="nucleotide sequence ID" value="XM_067689136.1"/>
</dbReference>
<comment type="subunit">
    <text evidence="1">Associates with 90S and pre-40S pre-ribosomal particles.</text>
</comment>
<comment type="subcellular location">
    <subcellularLocation>
        <location evidence="1">Nucleus</location>
        <location evidence="1">Nucleolus</location>
    </subcellularLocation>
</comment>
<dbReference type="VEuPathDB" id="MicrosporidiaDB:NEDG_01718"/>
<comment type="function">
    <text evidence="1">Component of the 90S pre-ribosome involved in the maturation of rRNAs. Required for early cleavages of the pre-RNAs in the 40S ribosomal subunit maturation pathway.</text>
</comment>
<dbReference type="GeneID" id="93648068"/>
<reference evidence="3 4" key="1">
    <citation type="submission" date="2016-02" db="EMBL/GenBank/DDBJ databases">
        <title>Discovery of a natural microsporidian pathogen with a broad tissue tropism in Caenorhabditis elegans.</title>
        <authorList>
            <person name="Luallen R.J."/>
            <person name="Reinke A.W."/>
            <person name="Tong L."/>
            <person name="Botts M.R."/>
            <person name="Felix M.-A."/>
            <person name="Troemel E.R."/>
        </authorList>
    </citation>
    <scope>NUCLEOTIDE SEQUENCE [LARGE SCALE GENOMIC DNA]</scope>
    <source>
        <strain evidence="3 4">JUm2807</strain>
    </source>
</reference>
<feature type="compositionally biased region" description="Basic and acidic residues" evidence="2">
    <location>
        <begin position="137"/>
        <end position="148"/>
    </location>
</feature>